<accession>A0A2U2RPT4</accession>
<dbReference type="GO" id="GO:0003677">
    <property type="term" value="F:DNA binding"/>
    <property type="evidence" value="ECO:0007669"/>
    <property type="project" value="UniProtKB-KW"/>
</dbReference>
<evidence type="ECO:0000256" key="3">
    <source>
        <dbReference type="ARBA" id="ARBA00023163"/>
    </source>
</evidence>
<dbReference type="EMBL" id="QFKX01000001">
    <property type="protein sequence ID" value="PWH07879.1"/>
    <property type="molecule type" value="Genomic_DNA"/>
</dbReference>
<dbReference type="InterPro" id="IPR036388">
    <property type="entry name" value="WH-like_DNA-bd_sf"/>
</dbReference>
<reference evidence="6 7" key="1">
    <citation type="submission" date="2018-05" db="EMBL/GenBank/DDBJ databases">
        <title>Brachybacterium sp. M1HQ-2T, whole genome shotgun sequence.</title>
        <authorList>
            <person name="Tuo L."/>
        </authorList>
    </citation>
    <scope>NUCLEOTIDE SEQUENCE [LARGE SCALE GENOMIC DNA]</scope>
    <source>
        <strain evidence="6 7">M1HQ-2</strain>
    </source>
</reference>
<evidence type="ECO:0000256" key="1">
    <source>
        <dbReference type="ARBA" id="ARBA00023015"/>
    </source>
</evidence>
<dbReference type="InterPro" id="IPR008920">
    <property type="entry name" value="TF_FadR/GntR_C"/>
</dbReference>
<dbReference type="Pfam" id="PF00392">
    <property type="entry name" value="GntR"/>
    <property type="match status" value="1"/>
</dbReference>
<evidence type="ECO:0000256" key="4">
    <source>
        <dbReference type="SAM" id="MobiDB-lite"/>
    </source>
</evidence>
<evidence type="ECO:0000313" key="6">
    <source>
        <dbReference type="EMBL" id="PWH07879.1"/>
    </source>
</evidence>
<gene>
    <name evidence="6" type="ORF">DEO23_00680</name>
</gene>
<feature type="compositionally biased region" description="Polar residues" evidence="4">
    <location>
        <begin position="259"/>
        <end position="268"/>
    </location>
</feature>
<name>A0A2U2RPT4_9MICO</name>
<keyword evidence="2" id="KW-0238">DNA-binding</keyword>
<dbReference type="Pfam" id="PF07729">
    <property type="entry name" value="FCD"/>
    <property type="match status" value="1"/>
</dbReference>
<dbReference type="OrthoDB" id="3523737at2"/>
<dbReference type="PRINTS" id="PR00035">
    <property type="entry name" value="HTHGNTR"/>
</dbReference>
<dbReference type="InterPro" id="IPR011711">
    <property type="entry name" value="GntR_C"/>
</dbReference>
<organism evidence="6 7">
    <name type="scientific">Brachybacterium endophyticum</name>
    <dbReference type="NCBI Taxonomy" id="2182385"/>
    <lineage>
        <taxon>Bacteria</taxon>
        <taxon>Bacillati</taxon>
        <taxon>Actinomycetota</taxon>
        <taxon>Actinomycetes</taxon>
        <taxon>Micrococcales</taxon>
        <taxon>Dermabacteraceae</taxon>
        <taxon>Brachybacterium</taxon>
    </lineage>
</organism>
<dbReference type="PROSITE" id="PS50949">
    <property type="entry name" value="HTH_GNTR"/>
    <property type="match status" value="1"/>
</dbReference>
<evidence type="ECO:0000313" key="7">
    <source>
        <dbReference type="Proteomes" id="UP000245590"/>
    </source>
</evidence>
<sequence>MSVPDGTELPERPSADAWRPVHRSRAYELVVERIEEQIATGALTVGDTLPAERELSERLQVSRAAVREAIRSLEAQGAVRSSVGSRPTAGTQVVAMTSDALTRLLRLHVALSNFPLADVVEARIMLERSSATLAAQNAAERDLTSLRELLDRMDDPTIDQATFNDLDTAFHVALAESGHNRLVTDMTIAIRESMKAPILQAFGTLEDSAALIERLRGEHREIFEAIAEGSAQRASERIEAHIRGAHASLWGGDSPSDDAPQSGSAVAS</sequence>
<dbReference type="Gene3D" id="1.10.10.10">
    <property type="entry name" value="Winged helix-like DNA-binding domain superfamily/Winged helix DNA-binding domain"/>
    <property type="match status" value="1"/>
</dbReference>
<feature type="region of interest" description="Disordered" evidence="4">
    <location>
        <begin position="247"/>
        <end position="268"/>
    </location>
</feature>
<dbReference type="SUPFAM" id="SSF48008">
    <property type="entry name" value="GntR ligand-binding domain-like"/>
    <property type="match status" value="1"/>
</dbReference>
<dbReference type="AlphaFoldDB" id="A0A2U2RPT4"/>
<proteinExistence type="predicted"/>
<feature type="domain" description="HTH gntR-type" evidence="5">
    <location>
        <begin position="24"/>
        <end position="96"/>
    </location>
</feature>
<dbReference type="PANTHER" id="PTHR43537">
    <property type="entry name" value="TRANSCRIPTIONAL REGULATOR, GNTR FAMILY"/>
    <property type="match status" value="1"/>
</dbReference>
<keyword evidence="7" id="KW-1185">Reference proteome</keyword>
<protein>
    <submittedName>
        <fullName evidence="6">GntR family transcriptional regulator</fullName>
    </submittedName>
</protein>
<comment type="caution">
    <text evidence="6">The sequence shown here is derived from an EMBL/GenBank/DDBJ whole genome shotgun (WGS) entry which is preliminary data.</text>
</comment>
<dbReference type="Proteomes" id="UP000245590">
    <property type="component" value="Unassembled WGS sequence"/>
</dbReference>
<dbReference type="GO" id="GO:0003700">
    <property type="term" value="F:DNA-binding transcription factor activity"/>
    <property type="evidence" value="ECO:0007669"/>
    <property type="project" value="InterPro"/>
</dbReference>
<dbReference type="InterPro" id="IPR036390">
    <property type="entry name" value="WH_DNA-bd_sf"/>
</dbReference>
<dbReference type="CDD" id="cd07377">
    <property type="entry name" value="WHTH_GntR"/>
    <property type="match status" value="1"/>
</dbReference>
<dbReference type="SUPFAM" id="SSF46785">
    <property type="entry name" value="Winged helix' DNA-binding domain"/>
    <property type="match status" value="1"/>
</dbReference>
<dbReference type="PANTHER" id="PTHR43537:SF5">
    <property type="entry name" value="UXU OPERON TRANSCRIPTIONAL REGULATOR"/>
    <property type="match status" value="1"/>
</dbReference>
<dbReference type="SMART" id="SM00345">
    <property type="entry name" value="HTH_GNTR"/>
    <property type="match status" value="1"/>
</dbReference>
<evidence type="ECO:0000259" key="5">
    <source>
        <dbReference type="PROSITE" id="PS50949"/>
    </source>
</evidence>
<evidence type="ECO:0000256" key="2">
    <source>
        <dbReference type="ARBA" id="ARBA00023125"/>
    </source>
</evidence>
<dbReference type="SMART" id="SM00895">
    <property type="entry name" value="FCD"/>
    <property type="match status" value="1"/>
</dbReference>
<keyword evidence="1" id="KW-0805">Transcription regulation</keyword>
<dbReference type="InterPro" id="IPR000524">
    <property type="entry name" value="Tscrpt_reg_HTH_GntR"/>
</dbReference>
<keyword evidence="3" id="KW-0804">Transcription</keyword>
<dbReference type="Gene3D" id="1.20.120.530">
    <property type="entry name" value="GntR ligand-binding domain-like"/>
    <property type="match status" value="1"/>
</dbReference>